<dbReference type="EnsemblPlants" id="OB01G27450.1">
    <property type="protein sequence ID" value="OB01G27450.1"/>
    <property type="gene ID" value="OB01G27450"/>
</dbReference>
<reference evidence="2" key="2">
    <citation type="submission" date="2013-04" db="UniProtKB">
        <authorList>
            <consortium name="EnsemblPlants"/>
        </authorList>
    </citation>
    <scope>IDENTIFICATION</scope>
</reference>
<dbReference type="OMA" id="ACCSKAK"/>
<evidence type="ECO:0000313" key="2">
    <source>
        <dbReference type="EnsemblPlants" id="OB01G27450.1"/>
    </source>
</evidence>
<protein>
    <submittedName>
        <fullName evidence="2">Uncharacterized protein</fullName>
    </submittedName>
</protein>
<dbReference type="AlphaFoldDB" id="J3L0I9"/>
<evidence type="ECO:0000313" key="3">
    <source>
        <dbReference type="Proteomes" id="UP000006038"/>
    </source>
</evidence>
<name>J3L0I9_ORYBR</name>
<proteinExistence type="predicted"/>
<keyword evidence="1" id="KW-0732">Signal</keyword>
<feature type="chain" id="PRO_5003772167" evidence="1">
    <location>
        <begin position="25"/>
        <end position="88"/>
    </location>
</feature>
<dbReference type="Gramene" id="OB01G27450.1">
    <property type="protein sequence ID" value="OB01G27450.1"/>
    <property type="gene ID" value="OB01G27450"/>
</dbReference>
<accession>J3L0I9</accession>
<organism evidence="2">
    <name type="scientific">Oryza brachyantha</name>
    <name type="common">malo sina</name>
    <dbReference type="NCBI Taxonomy" id="4533"/>
    <lineage>
        <taxon>Eukaryota</taxon>
        <taxon>Viridiplantae</taxon>
        <taxon>Streptophyta</taxon>
        <taxon>Embryophyta</taxon>
        <taxon>Tracheophyta</taxon>
        <taxon>Spermatophyta</taxon>
        <taxon>Magnoliopsida</taxon>
        <taxon>Liliopsida</taxon>
        <taxon>Poales</taxon>
        <taxon>Poaceae</taxon>
        <taxon>BOP clade</taxon>
        <taxon>Oryzoideae</taxon>
        <taxon>Oryzeae</taxon>
        <taxon>Oryzinae</taxon>
        <taxon>Oryza</taxon>
    </lineage>
</organism>
<keyword evidence="3" id="KW-1185">Reference proteome</keyword>
<feature type="signal peptide" evidence="1">
    <location>
        <begin position="1"/>
        <end position="24"/>
    </location>
</feature>
<reference evidence="2" key="1">
    <citation type="journal article" date="2013" name="Nat. Commun.">
        <title>Whole-genome sequencing of Oryza brachyantha reveals mechanisms underlying Oryza genome evolution.</title>
        <authorList>
            <person name="Chen J."/>
            <person name="Huang Q."/>
            <person name="Gao D."/>
            <person name="Wang J."/>
            <person name="Lang Y."/>
            <person name="Liu T."/>
            <person name="Li B."/>
            <person name="Bai Z."/>
            <person name="Luis Goicoechea J."/>
            <person name="Liang C."/>
            <person name="Chen C."/>
            <person name="Zhang W."/>
            <person name="Sun S."/>
            <person name="Liao Y."/>
            <person name="Zhang X."/>
            <person name="Yang L."/>
            <person name="Song C."/>
            <person name="Wang M."/>
            <person name="Shi J."/>
            <person name="Liu G."/>
            <person name="Liu J."/>
            <person name="Zhou H."/>
            <person name="Zhou W."/>
            <person name="Yu Q."/>
            <person name="An N."/>
            <person name="Chen Y."/>
            <person name="Cai Q."/>
            <person name="Wang B."/>
            <person name="Liu B."/>
            <person name="Min J."/>
            <person name="Huang Y."/>
            <person name="Wu H."/>
            <person name="Li Z."/>
            <person name="Zhang Y."/>
            <person name="Yin Y."/>
            <person name="Song W."/>
            <person name="Jiang J."/>
            <person name="Jackson S.A."/>
            <person name="Wing R.A."/>
            <person name="Wang J."/>
            <person name="Chen M."/>
        </authorList>
    </citation>
    <scope>NUCLEOTIDE SEQUENCE [LARGE SCALE GENOMIC DNA]</scope>
    <source>
        <strain evidence="2">cv. IRGC 101232</strain>
    </source>
</reference>
<dbReference type="HOGENOM" id="CLU_2472635_0_0_1"/>
<evidence type="ECO:0000256" key="1">
    <source>
        <dbReference type="SAM" id="SignalP"/>
    </source>
</evidence>
<dbReference type="Proteomes" id="UP000006038">
    <property type="component" value="Chromosome 1"/>
</dbReference>
<sequence>MDGRRQALLVFLVFLGSLAIIAHAAVTANDVDDDSSKITVTPCDVNPLGQYCCSPFHPEIGCFPTKLGCLKACCSKAKCSIAGRVVLN</sequence>